<reference evidence="1 2" key="1">
    <citation type="submission" date="2016-01" db="EMBL/GenBank/DDBJ databases">
        <title>The new phylogeny of the genus Mycobacterium.</title>
        <authorList>
            <person name="Tarcisio F."/>
            <person name="Conor M."/>
            <person name="Antonella G."/>
            <person name="Elisabetta G."/>
            <person name="Giulia F.S."/>
            <person name="Sara T."/>
            <person name="Anna F."/>
            <person name="Clotilde B."/>
            <person name="Roberto B."/>
            <person name="Veronica D.S."/>
            <person name="Fabio R."/>
            <person name="Monica P."/>
            <person name="Olivier J."/>
            <person name="Enrico T."/>
            <person name="Nicola S."/>
        </authorList>
    </citation>
    <scope>NUCLEOTIDE SEQUENCE [LARGE SCALE GENOMIC DNA]</scope>
    <source>
        <strain evidence="1 2">DSM 45166</strain>
    </source>
</reference>
<keyword evidence="2" id="KW-1185">Reference proteome</keyword>
<evidence type="ECO:0000313" key="2">
    <source>
        <dbReference type="Proteomes" id="UP000193487"/>
    </source>
</evidence>
<protein>
    <submittedName>
        <fullName evidence="1">Uncharacterized protein</fullName>
    </submittedName>
</protein>
<gene>
    <name evidence="1" type="ORF">AWC14_10790</name>
</gene>
<dbReference type="Proteomes" id="UP000193487">
    <property type="component" value="Unassembled WGS sequence"/>
</dbReference>
<name>A0A1X1XN84_9MYCO</name>
<accession>A0A1X1XN84</accession>
<dbReference type="EMBL" id="LQPE01000147">
    <property type="protein sequence ID" value="ORW00315.1"/>
    <property type="molecule type" value="Genomic_DNA"/>
</dbReference>
<proteinExistence type="predicted"/>
<sequence>MTTPTVAFGAAPASCSRSRELNYRLDVVACDVVDVVLSAGGWLFDRAMAGWEVSVLLPAPFDARPLQILGVRTLEWQADLVGGAGLAVGAEAFAADAGIRDAVLKALDHSLTEVTLWGDEWPRGVDRATTAVHHRLSAAARVFKRHALGSAGNSATVGPIETLRSDQNTWLSV</sequence>
<comment type="caution">
    <text evidence="1">The sequence shown here is derived from an EMBL/GenBank/DDBJ whole genome shotgun (WGS) entry which is preliminary data.</text>
</comment>
<dbReference type="AlphaFoldDB" id="A0A1X1XN84"/>
<evidence type="ECO:0000313" key="1">
    <source>
        <dbReference type="EMBL" id="ORW00315.1"/>
    </source>
</evidence>
<organism evidence="1 2">
    <name type="scientific">Mycobacterium kyorinense</name>
    <dbReference type="NCBI Taxonomy" id="487514"/>
    <lineage>
        <taxon>Bacteria</taxon>
        <taxon>Bacillati</taxon>
        <taxon>Actinomycetota</taxon>
        <taxon>Actinomycetes</taxon>
        <taxon>Mycobacteriales</taxon>
        <taxon>Mycobacteriaceae</taxon>
        <taxon>Mycobacterium</taxon>
    </lineage>
</organism>
<dbReference type="RefSeq" id="WP_045375517.1">
    <property type="nucleotide sequence ID" value="NZ_BBKA01000025.1"/>
</dbReference>
<dbReference type="OrthoDB" id="4555700at2"/>